<dbReference type="Proteomes" id="UP000322981">
    <property type="component" value="Unassembled WGS sequence"/>
</dbReference>
<dbReference type="EMBL" id="VWXX01000004">
    <property type="protein sequence ID" value="KAA6186654.1"/>
    <property type="molecule type" value="Genomic_DNA"/>
</dbReference>
<dbReference type="InterPro" id="IPR002035">
    <property type="entry name" value="VWF_A"/>
</dbReference>
<dbReference type="SUPFAM" id="SSF53300">
    <property type="entry name" value="vWA-like"/>
    <property type="match status" value="1"/>
</dbReference>
<dbReference type="PANTHER" id="PTHR41248">
    <property type="entry name" value="NORD PROTEIN"/>
    <property type="match status" value="1"/>
</dbReference>
<dbReference type="RefSeq" id="WP_150090893.1">
    <property type="nucleotide sequence ID" value="NZ_JBFUOH010000052.1"/>
</dbReference>
<name>A0A5M8FQ53_9GAMM</name>
<protein>
    <recommendedName>
        <fullName evidence="1">VWFA domain-containing protein</fullName>
    </recommendedName>
</protein>
<dbReference type="SMART" id="SM00327">
    <property type="entry name" value="VWA"/>
    <property type="match status" value="1"/>
</dbReference>
<evidence type="ECO:0000313" key="2">
    <source>
        <dbReference type="EMBL" id="KAA6186654.1"/>
    </source>
</evidence>
<feature type="domain" description="VWFA" evidence="1">
    <location>
        <begin position="534"/>
        <end position="716"/>
    </location>
</feature>
<dbReference type="CDD" id="cd01454">
    <property type="entry name" value="vWA_norD_type"/>
    <property type="match status" value="1"/>
</dbReference>
<dbReference type="OrthoDB" id="9758211at2"/>
<dbReference type="AlphaFoldDB" id="A0A5M8FQ53"/>
<evidence type="ECO:0000313" key="3">
    <source>
        <dbReference type="Proteomes" id="UP000322981"/>
    </source>
</evidence>
<accession>A0A5M8FQ53</accession>
<dbReference type="InterPro" id="IPR051928">
    <property type="entry name" value="NorD/CobT"/>
</dbReference>
<reference evidence="2 3" key="1">
    <citation type="submission" date="2019-09" db="EMBL/GenBank/DDBJ databases">
        <title>Whole-genome sequence of the purple sulfur bacterium Thiohalocapsa marina DSM 19078.</title>
        <authorList>
            <person name="Kyndt J.A."/>
            <person name="Meyer T.E."/>
        </authorList>
    </citation>
    <scope>NUCLEOTIDE SEQUENCE [LARGE SCALE GENOMIC DNA]</scope>
    <source>
        <strain evidence="2 3">DSM 19078</strain>
    </source>
</reference>
<dbReference type="PROSITE" id="PS50234">
    <property type="entry name" value="VWFA"/>
    <property type="match status" value="1"/>
</dbReference>
<evidence type="ECO:0000259" key="1">
    <source>
        <dbReference type="PROSITE" id="PS50234"/>
    </source>
</evidence>
<dbReference type="InterPro" id="IPR036465">
    <property type="entry name" value="vWFA_dom_sf"/>
</dbReference>
<gene>
    <name evidence="2" type="ORF">F2Q65_04585</name>
</gene>
<comment type="caution">
    <text evidence="2">The sequence shown here is derived from an EMBL/GenBank/DDBJ whole genome shotgun (WGS) entry which is preliminary data.</text>
</comment>
<dbReference type="PANTHER" id="PTHR41248:SF1">
    <property type="entry name" value="NORD PROTEIN"/>
    <property type="match status" value="1"/>
</dbReference>
<keyword evidence="3" id="KW-1185">Reference proteome</keyword>
<sequence>MRDAAPLSASVLEERMDVYLDPALSSRRTAAGPAHDLAACARAEQEFVLHWGAVVARDNAELAYQFTAFAAEAVRCMDLEAVQSWLLHAMDLYDKKGQMPAIRALQDVAGFAANRQEKLAGAVLEEQAPVLERFICGLNGRPLQIARHARCFTDTEHIFLPPVVGRLPDKASNLRLLKAMAVHQWAQNWYGTWRGDALLRAVQDGTLDAAGLERFHALETIRLDACLARDLPGLHRDMAALRQRLDQVDAALHRRADALTRPGADVADTLRLAVALRDLPADPCCYRGELDAAAVQACLAVRAALDRDRFRIALARLVDEHDGVSADAAADDDADAGAELREDSRARLDARRHDDPEAPNGVRFELFLDGKPVAPPEDLVSTMESIIQDLGEIPPDYLVAAGPGLYRRRALQQARDADSVWAGTYHEEGAFLYDEWDFSRQHHRKDWCVLREHALPAADLVFHQQTVRKYGGLIKSIRRTFEVLRGEDRTLRRQPHGEDVDIDALVEAQADMRAGHEMTQRLFLRQHKEERSIAVALMVDMSGSTRGWINDAEREALILLSEALTTLGDRFAIYGFSGWTRKRCEVYPVKCFGEPYDDQVKARIGAIAPKDYTRMGAPIRHLTALLKAQEARTKLLITLSDGKPDDYDPQYRGDYGIEDTRQALFEARLDGVHPFCITIDEAGAEYLPHMYGAANYTVVADVSRLPAKVSEIYRRIAS</sequence>
<proteinExistence type="predicted"/>
<dbReference type="Gene3D" id="3.40.50.410">
    <property type="entry name" value="von Willebrand factor, type A domain"/>
    <property type="match status" value="1"/>
</dbReference>
<organism evidence="2 3">
    <name type="scientific">Thiohalocapsa marina</name>
    <dbReference type="NCBI Taxonomy" id="424902"/>
    <lineage>
        <taxon>Bacteria</taxon>
        <taxon>Pseudomonadati</taxon>
        <taxon>Pseudomonadota</taxon>
        <taxon>Gammaproteobacteria</taxon>
        <taxon>Chromatiales</taxon>
        <taxon>Chromatiaceae</taxon>
        <taxon>Thiohalocapsa</taxon>
    </lineage>
</organism>